<dbReference type="Proteomes" id="UP000199659">
    <property type="component" value="Unassembled WGS sequence"/>
</dbReference>
<keyword evidence="2" id="KW-1185">Reference proteome</keyword>
<gene>
    <name evidence="1" type="ORF">SAMN05661086_02552</name>
</gene>
<dbReference type="RefSeq" id="WP_177214720.1">
    <property type="nucleotide sequence ID" value="NZ_FOYZ01000009.1"/>
</dbReference>
<dbReference type="AlphaFoldDB" id="A0A1I6KMI6"/>
<protein>
    <submittedName>
        <fullName evidence="1">The BURPS668_1122 family of deaminases</fullName>
    </submittedName>
</protein>
<organism evidence="1 2">
    <name type="scientific">Anaeromicropila populeti</name>
    <dbReference type="NCBI Taxonomy" id="37658"/>
    <lineage>
        <taxon>Bacteria</taxon>
        <taxon>Bacillati</taxon>
        <taxon>Bacillota</taxon>
        <taxon>Clostridia</taxon>
        <taxon>Lachnospirales</taxon>
        <taxon>Lachnospiraceae</taxon>
        <taxon>Anaeromicropila</taxon>
    </lineage>
</organism>
<sequence length="212" mass="23724">MTKSVDEITEVAKKKIDEAVEYAEHSSKRAREILQSGEVLTEGSEEWKIVRDYYADIVSGIREANRGVNNLGGNVSFTEALIDGTEYSIKGCSKNKNIDGFAPVLGDVTAKTAPERFFVTEYVDVNGDIVNELIHNISWNRCVDTEARTMEELAKDLGAVKNTEGIIDWGNINANGTINLFTELPPCPSCLRVIEQFEEVYKNININFFYNN</sequence>
<reference evidence="1 2" key="1">
    <citation type="submission" date="2016-10" db="EMBL/GenBank/DDBJ databases">
        <authorList>
            <person name="de Groot N.N."/>
        </authorList>
    </citation>
    <scope>NUCLEOTIDE SEQUENCE [LARGE SCALE GENOMIC DNA]</scope>
    <source>
        <strain evidence="1 2">743A</strain>
    </source>
</reference>
<dbReference type="InterPro" id="IPR032721">
    <property type="entry name" value="Toxin-deaminase"/>
</dbReference>
<dbReference type="Pfam" id="PF14424">
    <property type="entry name" value="Toxin-deaminase"/>
    <property type="match status" value="1"/>
</dbReference>
<evidence type="ECO:0000313" key="1">
    <source>
        <dbReference type="EMBL" id="SFR92473.1"/>
    </source>
</evidence>
<dbReference type="EMBL" id="FOYZ01000009">
    <property type="protein sequence ID" value="SFR92473.1"/>
    <property type="molecule type" value="Genomic_DNA"/>
</dbReference>
<name>A0A1I6KMI6_9FIRM</name>
<accession>A0A1I6KMI6</accession>
<evidence type="ECO:0000313" key="2">
    <source>
        <dbReference type="Proteomes" id="UP000199659"/>
    </source>
</evidence>
<proteinExistence type="predicted"/>